<keyword evidence="10 11" id="KW-0472">Membrane</keyword>
<evidence type="ECO:0000256" key="9">
    <source>
        <dbReference type="ARBA" id="ARBA00023049"/>
    </source>
</evidence>
<keyword evidence="2" id="KW-1003">Cell membrane</keyword>
<evidence type="ECO:0000313" key="13">
    <source>
        <dbReference type="EMBL" id="MFN0254642.1"/>
    </source>
</evidence>
<feature type="transmembrane region" description="Helical" evidence="11">
    <location>
        <begin position="217"/>
        <end position="237"/>
    </location>
</feature>
<evidence type="ECO:0000313" key="14">
    <source>
        <dbReference type="Proteomes" id="UP001517247"/>
    </source>
</evidence>
<dbReference type="RefSeq" id="WP_138721781.1">
    <property type="nucleotide sequence ID" value="NZ_SSHJ02000001.1"/>
</dbReference>
<dbReference type="Pfam" id="PF01435">
    <property type="entry name" value="Peptidase_M48"/>
    <property type="match status" value="1"/>
</dbReference>
<evidence type="ECO:0000256" key="4">
    <source>
        <dbReference type="ARBA" id="ARBA00022692"/>
    </source>
</evidence>
<evidence type="ECO:0000259" key="12">
    <source>
        <dbReference type="Pfam" id="PF01435"/>
    </source>
</evidence>
<keyword evidence="14" id="KW-1185">Reference proteome</keyword>
<keyword evidence="3" id="KW-0645">Protease</keyword>
<dbReference type="EC" id="3.4.24.-" evidence="13"/>
<feature type="transmembrane region" description="Helical" evidence="11">
    <location>
        <begin position="59"/>
        <end position="84"/>
    </location>
</feature>
<keyword evidence="5" id="KW-0479">Metal-binding</keyword>
<evidence type="ECO:0000256" key="7">
    <source>
        <dbReference type="ARBA" id="ARBA00022833"/>
    </source>
</evidence>
<dbReference type="CDD" id="cd07328">
    <property type="entry name" value="M48_Ste24p_like"/>
    <property type="match status" value="1"/>
</dbReference>
<accession>A0ABW9J275</accession>
<keyword evidence="7" id="KW-0862">Zinc</keyword>
<keyword evidence="9 13" id="KW-0482">Metalloprotease</keyword>
<dbReference type="Proteomes" id="UP001517247">
    <property type="component" value="Unassembled WGS sequence"/>
</dbReference>
<evidence type="ECO:0000256" key="1">
    <source>
        <dbReference type="ARBA" id="ARBA00001947"/>
    </source>
</evidence>
<sequence length="691" mass="79275">MKNISEELAHKEFKSAARKAILAIIFFIISYLFLLLLSIAFAIFCGVLGIGLISLKVHWLTLALGAGLIGLGLIVVFFLVKFVFKSHKVDRSNLIELREEDAPLLYKDIREIVAKVKTNFPKRIYLSHEVNACVFYDSTFLSMIFPVKKNLQIGMALVNTVSREELKAILAHEFGHFSQRSMKVGSYVYTVNQIIFNMLYDNEGYGNAIQKFANISWYFAIFVMVGVKIIEGIQWVLKKLYNVVNLHHLSLSREMEFHADAIAVNTIGSKPFTSSMMRLDLSNNAFDRTLSYYEQKIASNIKPKNIYPQHQFIMNILAEDTGVDFVNGLPNVTNEYLNRYNKSKLVIKNQWASHPSTEDRIAAINNGNFPTGEDDGTPANVLFADVTNLQSAVTTLLFSKVTYKDQVSSDTFDEFEKDFVEDFKAKGFPAIFNGYYDSYNPTRIDLEQSTVNEADVTFEQLYTNEKIDMLYSSFSLEADINTLKQIQTEETDIKSFEYDGTKYQKNEIGLLLPKLEDELKEIQTSMSINDVLIYEYFKKKASTQQAETAYVEKYAALLAFDKHYESAITIVSKIINETQFIQFTTPVEQIQSNFSNFVQTEAQFKEEITRLMALPIFDKIEVELKEKLDNYLSKEQLQYFAFDSYNDDNLDVLFYALNAFRDSLYLVYFETKKALLEEMETLQVGSRQVVA</sequence>
<evidence type="ECO:0000256" key="2">
    <source>
        <dbReference type="ARBA" id="ARBA00022475"/>
    </source>
</evidence>
<dbReference type="PANTHER" id="PTHR43221">
    <property type="entry name" value="PROTEASE HTPX"/>
    <property type="match status" value="1"/>
</dbReference>
<protein>
    <submittedName>
        <fullName evidence="13">M48 family metalloprotease</fullName>
        <ecNumber evidence="13">3.4.24.-</ecNumber>
    </submittedName>
</protein>
<dbReference type="PANTHER" id="PTHR43221:SF2">
    <property type="entry name" value="PROTEASE HTPX HOMOLOG"/>
    <property type="match status" value="1"/>
</dbReference>
<dbReference type="InterPro" id="IPR050083">
    <property type="entry name" value="HtpX_protease"/>
</dbReference>
<comment type="cofactor">
    <cofactor evidence="1">
        <name>Zn(2+)</name>
        <dbReference type="ChEBI" id="CHEBI:29105"/>
    </cofactor>
</comment>
<feature type="domain" description="Peptidase M48" evidence="12">
    <location>
        <begin position="155"/>
        <end position="365"/>
    </location>
</feature>
<keyword evidence="4 11" id="KW-0812">Transmembrane</keyword>
<evidence type="ECO:0000256" key="10">
    <source>
        <dbReference type="ARBA" id="ARBA00023136"/>
    </source>
</evidence>
<dbReference type="Gene3D" id="3.30.2010.10">
    <property type="entry name" value="Metalloproteases ('zincins'), catalytic domain"/>
    <property type="match status" value="1"/>
</dbReference>
<dbReference type="GO" id="GO:0008237">
    <property type="term" value="F:metallopeptidase activity"/>
    <property type="evidence" value="ECO:0007669"/>
    <property type="project" value="UniProtKB-KW"/>
</dbReference>
<proteinExistence type="predicted"/>
<feature type="transmembrane region" description="Helical" evidence="11">
    <location>
        <begin position="20"/>
        <end position="53"/>
    </location>
</feature>
<organism evidence="13 14">
    <name type="scientific">Pedobacter ureilyticus</name>
    <dbReference type="NCBI Taxonomy" id="1393051"/>
    <lineage>
        <taxon>Bacteria</taxon>
        <taxon>Pseudomonadati</taxon>
        <taxon>Bacteroidota</taxon>
        <taxon>Sphingobacteriia</taxon>
        <taxon>Sphingobacteriales</taxon>
        <taxon>Sphingobacteriaceae</taxon>
        <taxon>Pedobacter</taxon>
    </lineage>
</organism>
<evidence type="ECO:0000256" key="8">
    <source>
        <dbReference type="ARBA" id="ARBA00022989"/>
    </source>
</evidence>
<evidence type="ECO:0000256" key="5">
    <source>
        <dbReference type="ARBA" id="ARBA00022723"/>
    </source>
</evidence>
<reference evidence="13 14" key="1">
    <citation type="submission" date="2024-12" db="EMBL/GenBank/DDBJ databases">
        <authorList>
            <person name="Hu S."/>
        </authorList>
    </citation>
    <scope>NUCLEOTIDE SEQUENCE [LARGE SCALE GENOMIC DNA]</scope>
    <source>
        <strain evidence="13 14">THG-T11</strain>
    </source>
</reference>
<evidence type="ECO:0000256" key="6">
    <source>
        <dbReference type="ARBA" id="ARBA00022801"/>
    </source>
</evidence>
<comment type="caution">
    <text evidence="13">The sequence shown here is derived from an EMBL/GenBank/DDBJ whole genome shotgun (WGS) entry which is preliminary data.</text>
</comment>
<evidence type="ECO:0000256" key="11">
    <source>
        <dbReference type="SAM" id="Phobius"/>
    </source>
</evidence>
<name>A0ABW9J275_9SPHI</name>
<gene>
    <name evidence="13" type="ORF">E6A44_003615</name>
</gene>
<evidence type="ECO:0000256" key="3">
    <source>
        <dbReference type="ARBA" id="ARBA00022670"/>
    </source>
</evidence>
<keyword evidence="6 13" id="KW-0378">Hydrolase</keyword>
<keyword evidence="8 11" id="KW-1133">Transmembrane helix</keyword>
<dbReference type="InterPro" id="IPR001915">
    <property type="entry name" value="Peptidase_M48"/>
</dbReference>
<dbReference type="EMBL" id="SSHJ02000001">
    <property type="protein sequence ID" value="MFN0254642.1"/>
    <property type="molecule type" value="Genomic_DNA"/>
</dbReference>